<keyword evidence="2" id="KW-1185">Reference proteome</keyword>
<reference evidence="2" key="1">
    <citation type="journal article" date="2019" name="Int. J. Syst. Evol. Microbiol.">
        <title>The Global Catalogue of Microorganisms (GCM) 10K type strain sequencing project: providing services to taxonomists for standard genome sequencing and annotation.</title>
        <authorList>
            <consortium name="The Broad Institute Genomics Platform"/>
            <consortium name="The Broad Institute Genome Sequencing Center for Infectious Disease"/>
            <person name="Wu L."/>
            <person name="Ma J."/>
        </authorList>
    </citation>
    <scope>NUCLEOTIDE SEQUENCE [LARGE SCALE GENOMIC DNA]</scope>
    <source>
        <strain evidence="2">CGMCC 1.12376</strain>
    </source>
</reference>
<sequence>MAIIYQCRHCKEEIGRLEEQVLDAALLGIDQLTAKEKQEMLKYQEDGNIKIFAICDACEDTLQEHPHYHELDYFIH</sequence>
<evidence type="ECO:0000313" key="1">
    <source>
        <dbReference type="EMBL" id="MFD1606656.1"/>
    </source>
</evidence>
<dbReference type="InterPro" id="IPR020115">
    <property type="entry name" value="Fin"/>
</dbReference>
<gene>
    <name evidence="1" type="ORF">ACFSBH_03130</name>
</gene>
<protein>
    <submittedName>
        <fullName evidence="1">Anti-sigma-F factor Fin</fullName>
    </submittedName>
</protein>
<comment type="caution">
    <text evidence="1">The sequence shown here is derived from an EMBL/GenBank/DDBJ whole genome shotgun (WGS) entry which is preliminary data.</text>
</comment>
<evidence type="ECO:0000313" key="2">
    <source>
        <dbReference type="Proteomes" id="UP001597221"/>
    </source>
</evidence>
<proteinExistence type="predicted"/>
<dbReference type="Pfam" id="PF10955">
    <property type="entry name" value="Fin"/>
    <property type="match status" value="1"/>
</dbReference>
<dbReference type="EMBL" id="JBHUDE010000009">
    <property type="protein sequence ID" value="MFD1606656.1"/>
    <property type="molecule type" value="Genomic_DNA"/>
</dbReference>
<name>A0ABW4HMF7_9BACI</name>
<dbReference type="Proteomes" id="UP001597221">
    <property type="component" value="Unassembled WGS sequence"/>
</dbReference>
<dbReference type="RefSeq" id="WP_251512790.1">
    <property type="nucleotide sequence ID" value="NZ_JAMBON010000008.1"/>
</dbReference>
<organism evidence="1 2">
    <name type="scientific">Oceanobacillus luteolus</name>
    <dbReference type="NCBI Taxonomy" id="1274358"/>
    <lineage>
        <taxon>Bacteria</taxon>
        <taxon>Bacillati</taxon>
        <taxon>Bacillota</taxon>
        <taxon>Bacilli</taxon>
        <taxon>Bacillales</taxon>
        <taxon>Bacillaceae</taxon>
        <taxon>Oceanobacillus</taxon>
    </lineage>
</organism>
<accession>A0ABW4HMF7</accession>